<organism evidence="2 3">
    <name type="scientific">Streptomyces roseoviridis</name>
    <dbReference type="NCBI Taxonomy" id="67361"/>
    <lineage>
        <taxon>Bacteria</taxon>
        <taxon>Bacillati</taxon>
        <taxon>Actinomycetota</taxon>
        <taxon>Actinomycetes</taxon>
        <taxon>Kitasatosporales</taxon>
        <taxon>Streptomycetaceae</taxon>
        <taxon>Streptomyces</taxon>
    </lineage>
</organism>
<name>A0ABV5QMD3_9ACTN</name>
<comment type="caution">
    <text evidence="2">The sequence shown here is derived from an EMBL/GenBank/DDBJ whole genome shotgun (WGS) entry which is preliminary data.</text>
</comment>
<evidence type="ECO:0000313" key="3">
    <source>
        <dbReference type="Proteomes" id="UP001589716"/>
    </source>
</evidence>
<accession>A0ABV5QMD3</accession>
<dbReference type="Proteomes" id="UP001589716">
    <property type="component" value="Unassembled WGS sequence"/>
</dbReference>
<sequence>MALTVPPPRSPIDGGLARWYEHELGWATAPGPPVQLVTGLRFDVLELPAPAGHGVLRRLGAAVGPVALMGRRMRLLVAAGSAEELPGLLDWLEWGGISLDLAMLGTGGRMTAPLPPGRKPAGRSGSGVPEAAVWLRAPEPGREVESSLPALRPSLRGRAAEADSPCLVRLVAAAAAECHRVRLLSAARGRRPEPVAGADAQQRGAQRLASS</sequence>
<gene>
    <name evidence="2" type="ORF">ACFFTP_10620</name>
</gene>
<feature type="compositionally biased region" description="Low complexity" evidence="1">
    <location>
        <begin position="196"/>
        <end position="211"/>
    </location>
</feature>
<feature type="region of interest" description="Disordered" evidence="1">
    <location>
        <begin position="189"/>
        <end position="211"/>
    </location>
</feature>
<dbReference type="InterPro" id="IPR047919">
    <property type="entry name" value="SCO3374-like"/>
</dbReference>
<dbReference type="EMBL" id="JBHMCT010000007">
    <property type="protein sequence ID" value="MFB9554645.1"/>
    <property type="molecule type" value="Genomic_DNA"/>
</dbReference>
<evidence type="ECO:0000313" key="2">
    <source>
        <dbReference type="EMBL" id="MFB9554645.1"/>
    </source>
</evidence>
<keyword evidence="3" id="KW-1185">Reference proteome</keyword>
<proteinExistence type="predicted"/>
<evidence type="ECO:0000256" key="1">
    <source>
        <dbReference type="SAM" id="MobiDB-lite"/>
    </source>
</evidence>
<reference evidence="2 3" key="1">
    <citation type="submission" date="2024-09" db="EMBL/GenBank/DDBJ databases">
        <authorList>
            <person name="Sun Q."/>
            <person name="Mori K."/>
        </authorList>
    </citation>
    <scope>NUCLEOTIDE SEQUENCE [LARGE SCALE GENOMIC DNA]</scope>
    <source>
        <strain evidence="2 3">JCM 4414</strain>
    </source>
</reference>
<dbReference type="NCBIfam" id="NF040464">
    <property type="entry name" value="SCO3374_fam"/>
    <property type="match status" value="1"/>
</dbReference>
<protein>
    <submittedName>
        <fullName evidence="2">SCO3374 family protein</fullName>
    </submittedName>
</protein>
<dbReference type="RefSeq" id="WP_345487228.1">
    <property type="nucleotide sequence ID" value="NZ_BAAAWU010000001.1"/>
</dbReference>